<feature type="transmembrane region" description="Helical" evidence="7">
    <location>
        <begin position="44"/>
        <end position="67"/>
    </location>
</feature>
<keyword evidence="4 7" id="KW-0812">Transmembrane</keyword>
<feature type="transmembrane region" description="Helical" evidence="7">
    <location>
        <begin position="12"/>
        <end position="32"/>
    </location>
</feature>
<dbReference type="EMBL" id="QRHP01000005">
    <property type="protein sequence ID" value="RHF85114.1"/>
    <property type="molecule type" value="Genomic_DNA"/>
</dbReference>
<keyword evidence="9" id="KW-0012">Acyltransferase</keyword>
<evidence type="ECO:0000256" key="4">
    <source>
        <dbReference type="ARBA" id="ARBA00022692"/>
    </source>
</evidence>
<gene>
    <name evidence="9" type="ORF">DW654_06810</name>
</gene>
<evidence type="ECO:0000313" key="9">
    <source>
        <dbReference type="EMBL" id="RHF85114.1"/>
    </source>
</evidence>
<feature type="transmembrane region" description="Helical" evidence="7">
    <location>
        <begin position="119"/>
        <end position="138"/>
    </location>
</feature>
<feature type="transmembrane region" description="Helical" evidence="7">
    <location>
        <begin position="282"/>
        <end position="299"/>
    </location>
</feature>
<feature type="transmembrane region" description="Helical" evidence="7">
    <location>
        <begin position="79"/>
        <end position="99"/>
    </location>
</feature>
<evidence type="ECO:0000256" key="2">
    <source>
        <dbReference type="ARBA" id="ARBA00007400"/>
    </source>
</evidence>
<evidence type="ECO:0000256" key="7">
    <source>
        <dbReference type="SAM" id="Phobius"/>
    </source>
</evidence>
<reference evidence="9 10" key="1">
    <citation type="submission" date="2018-08" db="EMBL/GenBank/DDBJ databases">
        <title>A genome reference for cultivated species of the human gut microbiota.</title>
        <authorList>
            <person name="Zou Y."/>
            <person name="Xue W."/>
            <person name="Luo G."/>
        </authorList>
    </citation>
    <scope>NUCLEOTIDE SEQUENCE [LARGE SCALE GENOMIC DNA]</scope>
    <source>
        <strain evidence="9 10">AM23-23AC</strain>
    </source>
</reference>
<evidence type="ECO:0000256" key="1">
    <source>
        <dbReference type="ARBA" id="ARBA00004651"/>
    </source>
</evidence>
<dbReference type="Proteomes" id="UP000283701">
    <property type="component" value="Unassembled WGS sequence"/>
</dbReference>
<evidence type="ECO:0000313" key="10">
    <source>
        <dbReference type="Proteomes" id="UP000283701"/>
    </source>
</evidence>
<dbReference type="Pfam" id="PF01757">
    <property type="entry name" value="Acyl_transf_3"/>
    <property type="match status" value="1"/>
</dbReference>
<comment type="subcellular location">
    <subcellularLocation>
        <location evidence="1">Cell membrane</location>
        <topology evidence="1">Multi-pass membrane protein</topology>
    </subcellularLocation>
</comment>
<dbReference type="PANTHER" id="PTHR40074:SF2">
    <property type="entry name" value="O-ACETYLTRANSFERASE WECH"/>
    <property type="match status" value="1"/>
</dbReference>
<sequence length="358" mass="41315">MEKINKRSSAFELLRLVAMFMVVWGHCVMATAKDQEPYLGTLDNIGWFIGAFTVCAVNEFFLLTGYFARSDNFKVGRILTIWLKTFTYSTVIYIVASCIQQTFSIREMITYMLPITTKQYWYMQVYIVLFFLTPYISLCMEHLTKKQHTFLIAVLLVFFSLHQTFIKVARTLDQSQGYGIIWAVVMLIIGNWLKKYGNEYIEKIRSGLFLIAYTLCSVAIFISNYLVVKLDIAGGVTSRGNFYAYNSITVLVQSICLFCWFIQLSRTMENHKYVNWLGKNTLAVYLISAHPMLLYPLWTDVFHMSQYWDKPVLYVALSIIFTIIVMILCICVDKIVDGIAGKLGVISQIKKVNRLIGF</sequence>
<dbReference type="InterPro" id="IPR002656">
    <property type="entry name" value="Acyl_transf_3_dom"/>
</dbReference>
<dbReference type="PANTHER" id="PTHR40074">
    <property type="entry name" value="O-ACETYLTRANSFERASE WECH"/>
    <property type="match status" value="1"/>
</dbReference>
<dbReference type="GO" id="GO:0005886">
    <property type="term" value="C:plasma membrane"/>
    <property type="evidence" value="ECO:0007669"/>
    <property type="project" value="UniProtKB-SubCell"/>
</dbReference>
<evidence type="ECO:0000256" key="6">
    <source>
        <dbReference type="ARBA" id="ARBA00023136"/>
    </source>
</evidence>
<feature type="domain" description="Acyltransferase 3" evidence="8">
    <location>
        <begin position="10"/>
        <end position="329"/>
    </location>
</feature>
<keyword evidence="9" id="KW-0808">Transferase</keyword>
<feature type="transmembrane region" description="Helical" evidence="7">
    <location>
        <begin position="150"/>
        <end position="169"/>
    </location>
</feature>
<dbReference type="GO" id="GO:0009246">
    <property type="term" value="P:enterobacterial common antigen biosynthetic process"/>
    <property type="evidence" value="ECO:0007669"/>
    <property type="project" value="TreeGrafter"/>
</dbReference>
<comment type="caution">
    <text evidence="9">The sequence shown here is derived from an EMBL/GenBank/DDBJ whole genome shotgun (WGS) entry which is preliminary data.</text>
</comment>
<evidence type="ECO:0000259" key="8">
    <source>
        <dbReference type="Pfam" id="PF01757"/>
    </source>
</evidence>
<evidence type="ECO:0000256" key="5">
    <source>
        <dbReference type="ARBA" id="ARBA00022989"/>
    </source>
</evidence>
<proteinExistence type="inferred from homology"/>
<comment type="similarity">
    <text evidence="2">Belongs to the acyltransferase 3 family.</text>
</comment>
<keyword evidence="3" id="KW-1003">Cell membrane</keyword>
<feature type="transmembrane region" description="Helical" evidence="7">
    <location>
        <begin position="175"/>
        <end position="194"/>
    </location>
</feature>
<dbReference type="RefSeq" id="WP_118202813.1">
    <property type="nucleotide sequence ID" value="NZ_QRHP01000005.1"/>
</dbReference>
<dbReference type="GO" id="GO:0016413">
    <property type="term" value="F:O-acetyltransferase activity"/>
    <property type="evidence" value="ECO:0007669"/>
    <property type="project" value="TreeGrafter"/>
</dbReference>
<dbReference type="AlphaFoldDB" id="A0A414QWG6"/>
<keyword evidence="6 7" id="KW-0472">Membrane</keyword>
<protein>
    <submittedName>
        <fullName evidence="9">Acyltransferase</fullName>
    </submittedName>
</protein>
<feature type="transmembrane region" description="Helical" evidence="7">
    <location>
        <begin position="311"/>
        <end position="332"/>
    </location>
</feature>
<evidence type="ECO:0000256" key="3">
    <source>
        <dbReference type="ARBA" id="ARBA00022475"/>
    </source>
</evidence>
<organism evidence="9 10">
    <name type="scientific">Roseburia inulinivorans</name>
    <dbReference type="NCBI Taxonomy" id="360807"/>
    <lineage>
        <taxon>Bacteria</taxon>
        <taxon>Bacillati</taxon>
        <taxon>Bacillota</taxon>
        <taxon>Clostridia</taxon>
        <taxon>Lachnospirales</taxon>
        <taxon>Lachnospiraceae</taxon>
        <taxon>Roseburia</taxon>
    </lineage>
</organism>
<keyword evidence="5 7" id="KW-1133">Transmembrane helix</keyword>
<feature type="transmembrane region" description="Helical" evidence="7">
    <location>
        <begin position="242"/>
        <end position="262"/>
    </location>
</feature>
<name>A0A414QWG6_9FIRM</name>
<feature type="transmembrane region" description="Helical" evidence="7">
    <location>
        <begin position="206"/>
        <end position="227"/>
    </location>
</feature>
<accession>A0A414QWG6</accession>